<dbReference type="RefSeq" id="WP_245884220.1">
    <property type="nucleotide sequence ID" value="NZ_LT960614.1"/>
</dbReference>
<dbReference type="SUPFAM" id="SSF52980">
    <property type="entry name" value="Restriction endonuclease-like"/>
    <property type="match status" value="1"/>
</dbReference>
<organism evidence="2 3">
    <name type="scientific">Hartmannibacter diazotrophicus</name>
    <dbReference type="NCBI Taxonomy" id="1482074"/>
    <lineage>
        <taxon>Bacteria</taxon>
        <taxon>Pseudomonadati</taxon>
        <taxon>Pseudomonadota</taxon>
        <taxon>Alphaproteobacteria</taxon>
        <taxon>Hyphomicrobiales</taxon>
        <taxon>Pleomorphomonadaceae</taxon>
        <taxon>Hartmannibacter</taxon>
    </lineage>
</organism>
<reference evidence="3" key="1">
    <citation type="submission" date="2017-09" db="EMBL/GenBank/DDBJ databases">
        <title>Genome sequence of Nannocystis excedens DSM 71.</title>
        <authorList>
            <person name="Blom J."/>
        </authorList>
    </citation>
    <scope>NUCLEOTIDE SEQUENCE [LARGE SCALE GENOMIC DNA]</scope>
    <source>
        <strain evidence="3">type strain: E19</strain>
    </source>
</reference>
<dbReference type="InterPro" id="IPR015278">
    <property type="entry name" value="BglII-like"/>
</dbReference>
<dbReference type="GO" id="GO:0009036">
    <property type="term" value="F:type II site-specific deoxyribonuclease activity"/>
    <property type="evidence" value="ECO:0007669"/>
    <property type="project" value="InterPro"/>
</dbReference>
<dbReference type="EMBL" id="LT960614">
    <property type="protein sequence ID" value="SON55441.1"/>
    <property type="molecule type" value="Genomic_DNA"/>
</dbReference>
<accession>A0A2C9D6S0</accession>
<feature type="region of interest" description="Disordered" evidence="1">
    <location>
        <begin position="247"/>
        <end position="272"/>
    </location>
</feature>
<keyword evidence="2" id="KW-0255">Endonuclease</keyword>
<dbReference type="Pfam" id="PF09195">
    <property type="entry name" value="Endonuc-BglII"/>
    <property type="match status" value="1"/>
</dbReference>
<keyword evidence="3" id="KW-1185">Reference proteome</keyword>
<evidence type="ECO:0000256" key="1">
    <source>
        <dbReference type="SAM" id="MobiDB-lite"/>
    </source>
</evidence>
<keyword evidence="2" id="KW-0540">Nuclease</keyword>
<proteinExistence type="predicted"/>
<feature type="compositionally biased region" description="Acidic residues" evidence="1">
    <location>
        <begin position="251"/>
        <end position="263"/>
    </location>
</feature>
<evidence type="ECO:0000313" key="2">
    <source>
        <dbReference type="EMBL" id="SON55441.1"/>
    </source>
</evidence>
<keyword evidence="2" id="KW-0378">Hydrolase</keyword>
<dbReference type="InterPro" id="IPR011335">
    <property type="entry name" value="Restrct_endonuc-II-like"/>
</dbReference>
<dbReference type="KEGG" id="hdi:HDIA_1900"/>
<dbReference type="AlphaFoldDB" id="A0A2C9D6S0"/>
<dbReference type="REBASE" id="223520">
    <property type="entry name" value="HdiE19TORF1900P"/>
</dbReference>
<name>A0A2C9D6S0_9HYPH</name>
<dbReference type="Proteomes" id="UP000223606">
    <property type="component" value="Chromosome 1"/>
</dbReference>
<gene>
    <name evidence="2" type="ORF">HDIA_1900</name>
</gene>
<dbReference type="GO" id="GO:0009307">
    <property type="term" value="P:DNA restriction-modification system"/>
    <property type="evidence" value="ECO:0007669"/>
    <property type="project" value="InterPro"/>
</dbReference>
<sequence length="272" mass="30194">MMFQSLTDKGFQIAFLAHAKAILGVDFPDAIADLEAALRDLSIPLVELIASGGGETKGTQRLRRALAKRGWIKTNFKIEKIINGVPRESISHEVDHVRSFPERGVIALEIEWNNKDPFFDRDLENFKRLHAEGAISVGVIITRGTSLHDGVQDLVRRFAEQHEVGTIEDVRRLGLTPTPRQEAAVARRINHSGASFADAWSRIFCADKFGPATTHWQKLEDRVHRGVGNPCPLLLIGLPSSIVSFEPGAPAEDDAPVESDADWPEFRFDDES</sequence>
<evidence type="ECO:0000313" key="3">
    <source>
        <dbReference type="Proteomes" id="UP000223606"/>
    </source>
</evidence>
<protein>
    <submittedName>
        <fullName evidence="2">Restriction endonuclease BglII</fullName>
    </submittedName>
</protein>